<dbReference type="AlphaFoldDB" id="A0A9Q1JMR9"/>
<gene>
    <name evidence="1" type="ORF">Cgig2_024365</name>
</gene>
<proteinExistence type="predicted"/>
<name>A0A9Q1JMR9_9CARY</name>
<dbReference type="Proteomes" id="UP001153076">
    <property type="component" value="Unassembled WGS sequence"/>
</dbReference>
<dbReference type="EMBL" id="JAKOGI010001413">
    <property type="protein sequence ID" value="KAJ8425748.1"/>
    <property type="molecule type" value="Genomic_DNA"/>
</dbReference>
<dbReference type="OrthoDB" id="1761837at2759"/>
<reference evidence="1" key="1">
    <citation type="submission" date="2022-04" db="EMBL/GenBank/DDBJ databases">
        <title>Carnegiea gigantea Genome sequencing and assembly v2.</title>
        <authorList>
            <person name="Copetti D."/>
            <person name="Sanderson M.J."/>
            <person name="Burquez A."/>
            <person name="Wojciechowski M.F."/>
        </authorList>
    </citation>
    <scope>NUCLEOTIDE SEQUENCE</scope>
    <source>
        <strain evidence="1">SGP5-SGP5p</strain>
        <tissue evidence="1">Aerial part</tissue>
    </source>
</reference>
<organism evidence="1 2">
    <name type="scientific">Carnegiea gigantea</name>
    <dbReference type="NCBI Taxonomy" id="171969"/>
    <lineage>
        <taxon>Eukaryota</taxon>
        <taxon>Viridiplantae</taxon>
        <taxon>Streptophyta</taxon>
        <taxon>Embryophyta</taxon>
        <taxon>Tracheophyta</taxon>
        <taxon>Spermatophyta</taxon>
        <taxon>Magnoliopsida</taxon>
        <taxon>eudicotyledons</taxon>
        <taxon>Gunneridae</taxon>
        <taxon>Pentapetalae</taxon>
        <taxon>Caryophyllales</taxon>
        <taxon>Cactineae</taxon>
        <taxon>Cactaceae</taxon>
        <taxon>Cactoideae</taxon>
        <taxon>Echinocereeae</taxon>
        <taxon>Carnegiea</taxon>
    </lineage>
</organism>
<evidence type="ECO:0000313" key="1">
    <source>
        <dbReference type="EMBL" id="KAJ8425748.1"/>
    </source>
</evidence>
<sequence>MLRYHHMLTRYGTRSQVLILGRCNLFERNTTPAFSEWWSKMFIFSTYSLHASDSKRKRSDLFEINILEDEGKLGSKPKLKIPFVLPKEDGSSHVKILGIDVVIPTIPIPAIHIQSIKQLPQVIKLTPEGAENIMDILNVEPNPTEYMAILIAGVDITPLESKVEGLIKQACDFKDLQQSYSDQTSAEEHDSCRMEVQCALDEASHRLNTEGVHYEAKTEAEHEVIDLQGQIGILNATKVMDVATKASLEKVEVYIKEAFEDLKNFQWNP</sequence>
<comment type="caution">
    <text evidence="1">The sequence shown here is derived from an EMBL/GenBank/DDBJ whole genome shotgun (WGS) entry which is preliminary data.</text>
</comment>
<accession>A0A9Q1JMR9</accession>
<keyword evidence="2" id="KW-1185">Reference proteome</keyword>
<protein>
    <submittedName>
        <fullName evidence="1">Uncharacterized protein</fullName>
    </submittedName>
</protein>
<evidence type="ECO:0000313" key="2">
    <source>
        <dbReference type="Proteomes" id="UP001153076"/>
    </source>
</evidence>